<keyword evidence="2" id="KW-1185">Reference proteome</keyword>
<accession>A0ACC0USJ7</accession>
<proteinExistence type="predicted"/>
<evidence type="ECO:0000313" key="1">
    <source>
        <dbReference type="EMBL" id="KAI9896700.1"/>
    </source>
</evidence>
<dbReference type="Proteomes" id="UP001163324">
    <property type="component" value="Chromosome 9"/>
</dbReference>
<name>A0ACC0USJ7_9HYPO</name>
<evidence type="ECO:0000313" key="2">
    <source>
        <dbReference type="Proteomes" id="UP001163324"/>
    </source>
</evidence>
<protein>
    <submittedName>
        <fullName evidence="1">Uncharacterized protein</fullName>
    </submittedName>
</protein>
<comment type="caution">
    <text evidence="1">The sequence shown here is derived from an EMBL/GenBank/DDBJ whole genome shotgun (WGS) entry which is preliminary data.</text>
</comment>
<dbReference type="EMBL" id="CM047948">
    <property type="protein sequence ID" value="KAI9896700.1"/>
    <property type="molecule type" value="Genomic_DNA"/>
</dbReference>
<reference evidence="1" key="1">
    <citation type="submission" date="2022-10" db="EMBL/GenBank/DDBJ databases">
        <title>Complete Genome of Trichothecium roseum strain YXFP-22015, a Plant Pathogen Isolated from Citrus.</title>
        <authorList>
            <person name="Wang Y."/>
            <person name="Zhu L."/>
        </authorList>
    </citation>
    <scope>NUCLEOTIDE SEQUENCE</scope>
    <source>
        <strain evidence="1">YXFP-22015</strain>
    </source>
</reference>
<sequence length="410" mass="44979">MKSQIPLALATLALGSTTTAASDKSLRDEPITRSGTQLLLAGNPWHAVGANAYWLALDENIVPPPAGQPFDPATNSSYPTRGRVAEAMAIVRALGGTMLRAHTLGANSGNPLSLLPDRRTINEEAFAYLDWAVYQAREHDLRLMVPLVDQYDYYHGGKYNYLRWAGHNLTFAANPNDPAIMHFYLDPGIASDFHWFVTQLLSHVNPHTNLTYAEDPTIFAIESGNELYGPVRGAQPNCPAPWVRDLARLVKSLAPTKLFVDGTYGVDPDHLAVQEVDVFSDHFYPLDAARLRQGMDAVAAAGRTYFAGEYDWTELNGGDDLAAFYEVLRGHEAWGGDAFWSLFGRNVPNCQQWVNHTDGFTVSYGNPENTPEMDAGIKLIRQHLTLASTGEDIGPDAPLPEVECPLGDLS</sequence>
<organism evidence="1 2">
    <name type="scientific">Trichothecium roseum</name>
    <dbReference type="NCBI Taxonomy" id="47278"/>
    <lineage>
        <taxon>Eukaryota</taxon>
        <taxon>Fungi</taxon>
        <taxon>Dikarya</taxon>
        <taxon>Ascomycota</taxon>
        <taxon>Pezizomycotina</taxon>
        <taxon>Sordariomycetes</taxon>
        <taxon>Hypocreomycetidae</taxon>
        <taxon>Hypocreales</taxon>
        <taxon>Hypocreales incertae sedis</taxon>
        <taxon>Trichothecium</taxon>
    </lineage>
</organism>
<gene>
    <name evidence="1" type="ORF">N3K66_008872</name>
</gene>